<dbReference type="AlphaFoldDB" id="A0A1Q1NPJ8"/>
<comment type="subcellular location">
    <subcellularLocation>
        <location evidence="1">Secreted</location>
    </subcellularLocation>
</comment>
<accession>A0A1Q1NPJ8</accession>
<dbReference type="Gene3D" id="2.60.120.290">
    <property type="entry name" value="Spermadhesin, CUB domain"/>
    <property type="match status" value="2"/>
</dbReference>
<dbReference type="PROSITE" id="PS00134">
    <property type="entry name" value="TRYPSIN_HIS"/>
    <property type="match status" value="1"/>
</dbReference>
<reference evidence="12" key="1">
    <citation type="journal article" date="2017" name="Mol. Cell. Proteomics">
        <title>Melt with this kiss: Paralysing and liquefying venom of the assassin bug Pristhesancus plagipennis (Hemiptera: Reduviidae).</title>
        <authorList>
            <person name="Walker A.A."/>
            <person name="Madio B."/>
            <person name="Jin J."/>
            <person name="Undheim E.A."/>
            <person name="Fry B.G."/>
            <person name="King G.F."/>
        </authorList>
    </citation>
    <scope>NUCLEOTIDE SEQUENCE</scope>
    <source>
        <tissue evidence="12">Venom/labial gland</tissue>
    </source>
</reference>
<keyword evidence="3 9" id="KW-0645">Protease</keyword>
<evidence type="ECO:0000256" key="2">
    <source>
        <dbReference type="ARBA" id="ARBA00022525"/>
    </source>
</evidence>
<dbReference type="SMART" id="SM00042">
    <property type="entry name" value="CUB"/>
    <property type="match status" value="1"/>
</dbReference>
<evidence type="ECO:0000256" key="6">
    <source>
        <dbReference type="ARBA" id="ARBA00022825"/>
    </source>
</evidence>
<dbReference type="SMART" id="SM00020">
    <property type="entry name" value="Tryp_SPc"/>
    <property type="match status" value="1"/>
</dbReference>
<evidence type="ECO:0000256" key="8">
    <source>
        <dbReference type="ARBA" id="ARBA00023157"/>
    </source>
</evidence>
<keyword evidence="8" id="KW-1015">Disulfide bond</keyword>
<keyword evidence="7" id="KW-0865">Zymogen</keyword>
<dbReference type="GO" id="GO:0005576">
    <property type="term" value="C:extracellular region"/>
    <property type="evidence" value="ECO:0007669"/>
    <property type="project" value="UniProtKB-SubCell"/>
</dbReference>
<dbReference type="Pfam" id="PF00431">
    <property type="entry name" value="CUB"/>
    <property type="match status" value="1"/>
</dbReference>
<evidence type="ECO:0000256" key="10">
    <source>
        <dbReference type="SAM" id="SignalP"/>
    </source>
</evidence>
<name>A0A1Q1NPJ8_PRIPG</name>
<dbReference type="SUPFAM" id="SSF49854">
    <property type="entry name" value="Spermadhesin, CUB domain"/>
    <property type="match status" value="2"/>
</dbReference>
<dbReference type="PANTHER" id="PTHR24252">
    <property type="entry name" value="ACROSIN-RELATED"/>
    <property type="match status" value="1"/>
</dbReference>
<feature type="signal peptide" evidence="10">
    <location>
        <begin position="1"/>
        <end position="20"/>
    </location>
</feature>
<keyword evidence="6 9" id="KW-0720">Serine protease</keyword>
<dbReference type="InterPro" id="IPR043504">
    <property type="entry name" value="Peptidase_S1_PA_chymotrypsin"/>
</dbReference>
<evidence type="ECO:0000259" key="11">
    <source>
        <dbReference type="PROSITE" id="PS50240"/>
    </source>
</evidence>
<organism evidence="12">
    <name type="scientific">Pristhesancus plagipennis</name>
    <name type="common">Common assassin bug</name>
    <dbReference type="NCBI Taxonomy" id="1955184"/>
    <lineage>
        <taxon>Eukaryota</taxon>
        <taxon>Metazoa</taxon>
        <taxon>Ecdysozoa</taxon>
        <taxon>Arthropoda</taxon>
        <taxon>Hexapoda</taxon>
        <taxon>Insecta</taxon>
        <taxon>Pterygota</taxon>
        <taxon>Neoptera</taxon>
        <taxon>Paraneoptera</taxon>
        <taxon>Hemiptera</taxon>
        <taxon>Heteroptera</taxon>
        <taxon>Panheteroptera</taxon>
        <taxon>Cimicomorpha</taxon>
        <taxon>Reduviidae</taxon>
        <taxon>Harpactorinae</taxon>
        <taxon>Harpactorini</taxon>
        <taxon>Pristhesancus</taxon>
    </lineage>
</organism>
<dbReference type="PANTHER" id="PTHR24252:SF7">
    <property type="entry name" value="HYALIN"/>
    <property type="match status" value="1"/>
</dbReference>
<dbReference type="PRINTS" id="PR00722">
    <property type="entry name" value="CHYMOTRYPSIN"/>
</dbReference>
<dbReference type="InterPro" id="IPR018114">
    <property type="entry name" value="TRYPSIN_HIS"/>
</dbReference>
<evidence type="ECO:0000256" key="1">
    <source>
        <dbReference type="ARBA" id="ARBA00004613"/>
    </source>
</evidence>
<dbReference type="FunFam" id="2.40.10.10:FF:000146">
    <property type="entry name" value="Serine protease 53"/>
    <property type="match status" value="1"/>
</dbReference>
<dbReference type="GO" id="GO:0004252">
    <property type="term" value="F:serine-type endopeptidase activity"/>
    <property type="evidence" value="ECO:0007669"/>
    <property type="project" value="InterPro"/>
</dbReference>
<evidence type="ECO:0000256" key="3">
    <source>
        <dbReference type="ARBA" id="ARBA00022670"/>
    </source>
</evidence>
<dbReference type="InterPro" id="IPR000859">
    <property type="entry name" value="CUB_dom"/>
</dbReference>
<dbReference type="InterPro" id="IPR001254">
    <property type="entry name" value="Trypsin_dom"/>
</dbReference>
<dbReference type="SUPFAM" id="SSF50494">
    <property type="entry name" value="Trypsin-like serine proteases"/>
    <property type="match status" value="1"/>
</dbReference>
<evidence type="ECO:0000313" key="12">
    <source>
        <dbReference type="EMBL" id="AQM58438.1"/>
    </source>
</evidence>
<feature type="chain" id="PRO_5013315432" evidence="10">
    <location>
        <begin position="21"/>
        <end position="533"/>
    </location>
</feature>
<keyword evidence="5 9" id="KW-0378">Hydrolase</keyword>
<evidence type="ECO:0000256" key="9">
    <source>
        <dbReference type="RuleBase" id="RU363034"/>
    </source>
</evidence>
<dbReference type="PROSITE" id="PS00135">
    <property type="entry name" value="TRYPSIN_SER"/>
    <property type="match status" value="1"/>
</dbReference>
<dbReference type="EMBL" id="KX459687">
    <property type="protein sequence ID" value="AQM58438.1"/>
    <property type="molecule type" value="mRNA"/>
</dbReference>
<dbReference type="PROSITE" id="PS50240">
    <property type="entry name" value="TRYPSIN_DOM"/>
    <property type="match status" value="1"/>
</dbReference>
<keyword evidence="2" id="KW-0964">Secreted</keyword>
<dbReference type="GO" id="GO:0006508">
    <property type="term" value="P:proteolysis"/>
    <property type="evidence" value="ECO:0007669"/>
    <property type="project" value="UniProtKB-KW"/>
</dbReference>
<dbReference type="CDD" id="cd00041">
    <property type="entry name" value="CUB"/>
    <property type="match status" value="1"/>
</dbReference>
<sequence length="533" mass="60183">MLSKILLIYLFIDISYICEAQVIEKGQSIKISNANYPDYAIDVNKEWNIFTNEPNAKIELLCPDFRFSEASPCEDYLSVDDGNEVRNICGSQRDLQIISKEQKMTVKLHVGPNSWAAVNCEAQIWYPIVPKEVKLQLRGPVFSLHTPEEMPPKFDQRWIFKTDPGLKVALTCNDFRYPQVVPCQNGMEVNDGQTTHVFCASASGLKVFSVGTELHVKFFTGHWGSGTAKCLVQAVNGPSNYQYENEISEEIDSSEHGSKPGMKSTTCKCGWTNKSLRRIAHGKETGINEYPWMVAIRESLKPGDYPPPFHFCGGSIITHYHVLSAAHCIYYRKNEELYAVMGEHNIRTTTDTDATQHIKIAKKILPEDYSYDDQHHDITVLVLEKPIEFNERVGPICLTPEKLNLAYKHILVTGWGITHLGRASDVLMKAYLRVLDLNECADIWGYIFSPNEDPHKVCTDSRKRDTCSGDSGGPLVTLDKETNRYTQVSLVSFGAGCNTGRPTVSTEVAPFYNWILQVIRDTYPQEMVCTKQN</sequence>
<dbReference type="InterPro" id="IPR001314">
    <property type="entry name" value="Peptidase_S1A"/>
</dbReference>
<dbReference type="Gene3D" id="2.40.10.10">
    <property type="entry name" value="Trypsin-like serine proteases"/>
    <property type="match status" value="1"/>
</dbReference>
<feature type="domain" description="Peptidase S1" evidence="11">
    <location>
        <begin position="279"/>
        <end position="520"/>
    </location>
</feature>
<evidence type="ECO:0000256" key="4">
    <source>
        <dbReference type="ARBA" id="ARBA00022729"/>
    </source>
</evidence>
<proteinExistence type="evidence at transcript level"/>
<evidence type="ECO:0000256" key="7">
    <source>
        <dbReference type="ARBA" id="ARBA00023145"/>
    </source>
</evidence>
<dbReference type="InterPro" id="IPR033116">
    <property type="entry name" value="TRYPSIN_SER"/>
</dbReference>
<evidence type="ECO:0000256" key="5">
    <source>
        <dbReference type="ARBA" id="ARBA00022801"/>
    </source>
</evidence>
<dbReference type="InterPro" id="IPR035914">
    <property type="entry name" value="Sperma_CUB_dom_sf"/>
</dbReference>
<keyword evidence="4 10" id="KW-0732">Signal</keyword>
<protein>
    <submittedName>
        <fullName evidence="12">Venom s1 protease with cub domain 6</fullName>
    </submittedName>
</protein>
<dbReference type="CDD" id="cd00190">
    <property type="entry name" value="Tryp_SPc"/>
    <property type="match status" value="1"/>
</dbReference>
<dbReference type="InterPro" id="IPR009003">
    <property type="entry name" value="Peptidase_S1_PA"/>
</dbReference>
<dbReference type="Pfam" id="PF00089">
    <property type="entry name" value="Trypsin"/>
    <property type="match status" value="1"/>
</dbReference>